<feature type="coiled-coil region" evidence="1">
    <location>
        <begin position="237"/>
        <end position="271"/>
    </location>
</feature>
<dbReference type="OrthoDB" id="252508at2759"/>
<feature type="compositionally biased region" description="Low complexity" evidence="2">
    <location>
        <begin position="74"/>
        <end position="91"/>
    </location>
</feature>
<gene>
    <name evidence="3" type="ORF">TM35_000141510</name>
</gene>
<evidence type="ECO:0000313" key="4">
    <source>
        <dbReference type="Proteomes" id="UP000192257"/>
    </source>
</evidence>
<organism evidence="3 4">
    <name type="scientific">Trypanosoma theileri</name>
    <dbReference type="NCBI Taxonomy" id="67003"/>
    <lineage>
        <taxon>Eukaryota</taxon>
        <taxon>Discoba</taxon>
        <taxon>Euglenozoa</taxon>
        <taxon>Kinetoplastea</taxon>
        <taxon>Metakinetoplastina</taxon>
        <taxon>Trypanosomatida</taxon>
        <taxon>Trypanosomatidae</taxon>
        <taxon>Trypanosoma</taxon>
    </lineage>
</organism>
<evidence type="ECO:0000313" key="3">
    <source>
        <dbReference type="EMBL" id="ORC88940.1"/>
    </source>
</evidence>
<dbReference type="EMBL" id="NBCO01000014">
    <property type="protein sequence ID" value="ORC88940.1"/>
    <property type="molecule type" value="Genomic_DNA"/>
</dbReference>
<dbReference type="AlphaFoldDB" id="A0A1X0NXR9"/>
<dbReference type="VEuPathDB" id="TriTrypDB:TM35_000141510"/>
<comment type="caution">
    <text evidence="3">The sequence shown here is derived from an EMBL/GenBank/DDBJ whole genome shotgun (WGS) entry which is preliminary data.</text>
</comment>
<reference evidence="3 4" key="1">
    <citation type="submission" date="2017-03" db="EMBL/GenBank/DDBJ databases">
        <title>An alternative strategy for trypanosome survival in the mammalian bloodstream revealed through genome and transcriptome analysis of the ubiquitous bovine parasite Trypanosoma (Megatrypanum) theileri.</title>
        <authorList>
            <person name="Kelly S."/>
            <person name="Ivens A."/>
            <person name="Mott A."/>
            <person name="O'Neill E."/>
            <person name="Emms D."/>
            <person name="Macleod O."/>
            <person name="Voorheis P."/>
            <person name="Matthews J."/>
            <person name="Matthews K."/>
            <person name="Carrington M."/>
        </authorList>
    </citation>
    <scope>NUCLEOTIDE SEQUENCE [LARGE SCALE GENOMIC DNA]</scope>
    <source>
        <strain evidence="3">Edinburgh</strain>
    </source>
</reference>
<keyword evidence="1" id="KW-0175">Coiled coil</keyword>
<proteinExistence type="predicted"/>
<name>A0A1X0NXR9_9TRYP</name>
<dbReference type="GeneID" id="39985376"/>
<sequence>MPPSRVEEALRLFATLQNTLEAETRQSEVHTATLRAETPKPLLRVSQSSSASFHSSSSTSPFTTDGGKTKTKTTRAAAAAAATPIPTSSSSISSSSLLVLPAAASMEELRRKLEVADGIMKRLHGKNQQLVQRVSALEREKETGNTVEVSAEVVRLREKLRRREEEVAQLKKRLKNVEETVERESFSSMCPPHLVRRIQALENQYKELLDIKIDAVLKEDSVEKINAEVKKLFSHMKNKMMTDASQHEEEVRRLNETLVEAERRLAVTYKNRKNCT</sequence>
<feature type="coiled-coil region" evidence="1">
    <location>
        <begin position="120"/>
        <end position="187"/>
    </location>
</feature>
<dbReference type="Proteomes" id="UP000192257">
    <property type="component" value="Unassembled WGS sequence"/>
</dbReference>
<feature type="region of interest" description="Disordered" evidence="2">
    <location>
        <begin position="24"/>
        <end position="91"/>
    </location>
</feature>
<evidence type="ECO:0000256" key="2">
    <source>
        <dbReference type="SAM" id="MobiDB-lite"/>
    </source>
</evidence>
<accession>A0A1X0NXR9</accession>
<keyword evidence="4" id="KW-1185">Reference proteome</keyword>
<dbReference type="RefSeq" id="XP_028883006.1">
    <property type="nucleotide sequence ID" value="XM_029025596.1"/>
</dbReference>
<evidence type="ECO:0000256" key="1">
    <source>
        <dbReference type="SAM" id="Coils"/>
    </source>
</evidence>
<protein>
    <submittedName>
        <fullName evidence="3">Uncharacterized protein</fullName>
    </submittedName>
</protein>
<feature type="compositionally biased region" description="Low complexity" evidence="2">
    <location>
        <begin position="46"/>
        <end position="66"/>
    </location>
</feature>